<comment type="subcellular location">
    <subcellularLocation>
        <location evidence="1">Membrane</location>
        <topology evidence="1">Multi-pass membrane protein</topology>
    </subcellularLocation>
</comment>
<dbReference type="SUPFAM" id="SSF81338">
    <property type="entry name" value="Aquaporin-like"/>
    <property type="match status" value="1"/>
</dbReference>
<reference evidence="7 8" key="1">
    <citation type="submission" date="2019-09" db="EMBL/GenBank/DDBJ databases">
        <authorList>
            <person name="Ou C."/>
        </authorList>
    </citation>
    <scope>NUCLEOTIDE SEQUENCE [LARGE SCALE GENOMIC DNA]</scope>
    <source>
        <strain evidence="7">S2</strain>
        <tissue evidence="7">Leaf</tissue>
    </source>
</reference>
<comment type="similarity">
    <text evidence="5">Belongs to the MIP/aquaporin (TC 1.A.8) family.</text>
</comment>
<dbReference type="Pfam" id="PF00230">
    <property type="entry name" value="MIP"/>
    <property type="match status" value="1"/>
</dbReference>
<evidence type="ECO:0000313" key="7">
    <source>
        <dbReference type="EMBL" id="KAB2613405.1"/>
    </source>
</evidence>
<accession>A0A5N5GD60</accession>
<gene>
    <name evidence="7" type="ORF">D8674_035721</name>
</gene>
<feature type="transmembrane region" description="Helical" evidence="6">
    <location>
        <begin position="115"/>
        <end position="134"/>
    </location>
</feature>
<dbReference type="AlphaFoldDB" id="A0A5N5GD60"/>
<keyword evidence="2 5" id="KW-0812">Transmembrane</keyword>
<dbReference type="GO" id="GO:0015267">
    <property type="term" value="F:channel activity"/>
    <property type="evidence" value="ECO:0007669"/>
    <property type="project" value="InterPro"/>
</dbReference>
<dbReference type="GO" id="GO:0016020">
    <property type="term" value="C:membrane"/>
    <property type="evidence" value="ECO:0007669"/>
    <property type="project" value="UniProtKB-SubCell"/>
</dbReference>
<organism evidence="7 8">
    <name type="scientific">Pyrus ussuriensis x Pyrus communis</name>
    <dbReference type="NCBI Taxonomy" id="2448454"/>
    <lineage>
        <taxon>Eukaryota</taxon>
        <taxon>Viridiplantae</taxon>
        <taxon>Streptophyta</taxon>
        <taxon>Embryophyta</taxon>
        <taxon>Tracheophyta</taxon>
        <taxon>Spermatophyta</taxon>
        <taxon>Magnoliopsida</taxon>
        <taxon>eudicotyledons</taxon>
        <taxon>Gunneridae</taxon>
        <taxon>Pentapetalae</taxon>
        <taxon>rosids</taxon>
        <taxon>fabids</taxon>
        <taxon>Rosales</taxon>
        <taxon>Rosaceae</taxon>
        <taxon>Amygdaloideae</taxon>
        <taxon>Maleae</taxon>
        <taxon>Pyrus</taxon>
    </lineage>
</organism>
<dbReference type="PRINTS" id="PR00783">
    <property type="entry name" value="MINTRINSICP"/>
</dbReference>
<feature type="transmembrane region" description="Helical" evidence="6">
    <location>
        <begin position="154"/>
        <end position="172"/>
    </location>
</feature>
<protein>
    <submittedName>
        <fullName evidence="7">Aquaporin NIP5-1</fullName>
    </submittedName>
</protein>
<evidence type="ECO:0000256" key="3">
    <source>
        <dbReference type="ARBA" id="ARBA00022989"/>
    </source>
</evidence>
<dbReference type="OrthoDB" id="3222at2759"/>
<keyword evidence="8" id="KW-1185">Reference proteome</keyword>
<evidence type="ECO:0000256" key="6">
    <source>
        <dbReference type="SAM" id="Phobius"/>
    </source>
</evidence>
<comment type="caution">
    <text evidence="7">The sequence shown here is derived from an EMBL/GenBank/DDBJ whole genome shotgun (WGS) entry which is preliminary data.</text>
</comment>
<keyword evidence="4 6" id="KW-0472">Membrane</keyword>
<keyword evidence="3 6" id="KW-1133">Transmembrane helix</keyword>
<evidence type="ECO:0000256" key="4">
    <source>
        <dbReference type="ARBA" id="ARBA00023136"/>
    </source>
</evidence>
<dbReference type="PANTHER" id="PTHR45724:SF11">
    <property type="entry name" value="AQUAPORIN NIP5-1-RELATED"/>
    <property type="match status" value="1"/>
</dbReference>
<feature type="transmembrane region" description="Helical" evidence="6">
    <location>
        <begin position="38"/>
        <end position="58"/>
    </location>
</feature>
<evidence type="ECO:0000256" key="2">
    <source>
        <dbReference type="ARBA" id="ARBA00022692"/>
    </source>
</evidence>
<feature type="transmembrane region" description="Helical" evidence="6">
    <location>
        <begin position="78"/>
        <end position="103"/>
    </location>
</feature>
<dbReference type="Proteomes" id="UP000327157">
    <property type="component" value="Chromosome 9"/>
</dbReference>
<dbReference type="InterPro" id="IPR034294">
    <property type="entry name" value="Aquaporin_transptr"/>
</dbReference>
<dbReference type="PANTHER" id="PTHR45724">
    <property type="entry name" value="AQUAPORIN NIP2-1"/>
    <property type="match status" value="1"/>
</dbReference>
<evidence type="ECO:0000313" key="8">
    <source>
        <dbReference type="Proteomes" id="UP000327157"/>
    </source>
</evidence>
<reference evidence="8" key="2">
    <citation type="submission" date="2019-10" db="EMBL/GenBank/DDBJ databases">
        <title>A de novo genome assembly of a pear dwarfing rootstock.</title>
        <authorList>
            <person name="Wang F."/>
            <person name="Wang J."/>
            <person name="Li S."/>
            <person name="Zhang Y."/>
            <person name="Fang M."/>
            <person name="Ma L."/>
            <person name="Zhao Y."/>
            <person name="Jiang S."/>
        </authorList>
    </citation>
    <scope>NUCLEOTIDE SEQUENCE [LARGE SCALE GENOMIC DNA]</scope>
</reference>
<keyword evidence="5" id="KW-0813">Transport</keyword>
<evidence type="ECO:0000256" key="1">
    <source>
        <dbReference type="ARBA" id="ARBA00004141"/>
    </source>
</evidence>
<sequence length="249" mass="26322">MLIFCSGEEGVDNAKYSIPKWKIENANYKQSRETKKKIGAEFVGSFILIFSAAAAPIVNQKYPDSGTLLGNAACSGLALTMVVLSIGHISGANLSPSVTLAFAAFRHFPWSQVPFYITAQVSASISASFALKGVFHHLMSGGVTVPSVSNGQGFALEFIVTFILMFTITAVATDTRAVEEMAGVAIGAAVLLNILVAGPTTGGSMNPIRTLGPGVATGNYNGFWIYLVALPSWCLSWCCCLHSCEAPRQ</sequence>
<reference evidence="7 8" key="3">
    <citation type="submission" date="2019-11" db="EMBL/GenBank/DDBJ databases">
        <title>A de novo genome assembly of a pear dwarfing rootstock.</title>
        <authorList>
            <person name="Wang F."/>
            <person name="Wang J."/>
            <person name="Li S."/>
            <person name="Zhang Y."/>
            <person name="Fang M."/>
            <person name="Ma L."/>
            <person name="Zhao Y."/>
            <person name="Jiang S."/>
        </authorList>
    </citation>
    <scope>NUCLEOTIDE SEQUENCE [LARGE SCALE GENOMIC DNA]</scope>
    <source>
        <strain evidence="7">S2</strain>
        <tissue evidence="7">Leaf</tissue>
    </source>
</reference>
<dbReference type="EMBL" id="SMOL01000458">
    <property type="protein sequence ID" value="KAB2613405.1"/>
    <property type="molecule type" value="Genomic_DNA"/>
</dbReference>
<dbReference type="InterPro" id="IPR023271">
    <property type="entry name" value="Aquaporin-like"/>
</dbReference>
<name>A0A5N5GD60_9ROSA</name>
<dbReference type="Gene3D" id="1.20.1080.10">
    <property type="entry name" value="Glycerol uptake facilitator protein"/>
    <property type="match status" value="1"/>
</dbReference>
<proteinExistence type="inferred from homology"/>
<feature type="transmembrane region" description="Helical" evidence="6">
    <location>
        <begin position="223"/>
        <end position="244"/>
    </location>
</feature>
<feature type="transmembrane region" description="Helical" evidence="6">
    <location>
        <begin position="184"/>
        <end position="203"/>
    </location>
</feature>
<evidence type="ECO:0000256" key="5">
    <source>
        <dbReference type="RuleBase" id="RU000477"/>
    </source>
</evidence>
<dbReference type="InterPro" id="IPR000425">
    <property type="entry name" value="MIP"/>
</dbReference>